<sequence length="230" mass="25928">MNKETSVIRCDKLSKTYLEGKLHVPVLHEVDFSVAPGERVAIVGASGAGKSTFLQLLGGLDKPTAGKIWVGDEDINRLREREKGLLRNRYLGFVYQFHHLLPEFNVLENVCIPLLIRGMKPKLVKEKAIAYVEKVGLIHRQKYRVGELSGGEKQRITIARALVTEPRCVLADEPTGNLDEETAEQVADLTLQLNRSLNTSFIIVTHNRLLSAKMDRIFLLEKGQLYIKEK</sequence>
<keyword evidence="6" id="KW-0449">Lipoprotein</keyword>
<dbReference type="PANTHER" id="PTHR24220:SF689">
    <property type="entry name" value="LIPOPROTEIN-RELEASING SYSTEM ATP-BINDING PROTEIN LOLD"/>
    <property type="match status" value="1"/>
</dbReference>
<comment type="similarity">
    <text evidence="1">Belongs to the ABC transporter superfamily.</text>
</comment>
<dbReference type="InterPro" id="IPR015854">
    <property type="entry name" value="ABC_transpr_LolD-like"/>
</dbReference>
<dbReference type="PROSITE" id="PS50893">
    <property type="entry name" value="ABC_TRANSPORTER_2"/>
    <property type="match status" value="1"/>
</dbReference>
<dbReference type="InterPro" id="IPR003593">
    <property type="entry name" value="AAA+_ATPase"/>
</dbReference>
<evidence type="ECO:0000256" key="4">
    <source>
        <dbReference type="ARBA" id="ARBA00022840"/>
    </source>
</evidence>
<organism evidence="6 7">
    <name type="scientific">Candidatus Coxiella mudrowiae</name>
    <dbReference type="NCBI Taxonomy" id="2054173"/>
    <lineage>
        <taxon>Bacteria</taxon>
        <taxon>Pseudomonadati</taxon>
        <taxon>Pseudomonadota</taxon>
        <taxon>Gammaproteobacteria</taxon>
        <taxon>Legionellales</taxon>
        <taxon>Coxiellaceae</taxon>
        <taxon>Coxiella</taxon>
    </lineage>
</organism>
<dbReference type="PROSITE" id="PS00211">
    <property type="entry name" value="ABC_TRANSPORTER_1"/>
    <property type="match status" value="1"/>
</dbReference>
<dbReference type="Gene3D" id="3.40.50.300">
    <property type="entry name" value="P-loop containing nucleotide triphosphate hydrolases"/>
    <property type="match status" value="1"/>
</dbReference>
<gene>
    <name evidence="6" type="primary">lolD</name>
    <name evidence="6" type="ORF">CleRT_09880</name>
</gene>
<evidence type="ECO:0000256" key="1">
    <source>
        <dbReference type="ARBA" id="ARBA00005417"/>
    </source>
</evidence>
<keyword evidence="3" id="KW-0547">Nucleotide-binding</keyword>
<keyword evidence="4 6" id="KW-0067">ATP-binding</keyword>
<dbReference type="SMART" id="SM00382">
    <property type="entry name" value="AAA"/>
    <property type="match status" value="1"/>
</dbReference>
<evidence type="ECO:0000313" key="6">
    <source>
        <dbReference type="EMBL" id="AKQ33689.1"/>
    </source>
</evidence>
<dbReference type="GO" id="GO:0005524">
    <property type="term" value="F:ATP binding"/>
    <property type="evidence" value="ECO:0007669"/>
    <property type="project" value="UniProtKB-KW"/>
</dbReference>
<dbReference type="SUPFAM" id="SSF52540">
    <property type="entry name" value="P-loop containing nucleoside triphosphate hydrolases"/>
    <property type="match status" value="1"/>
</dbReference>
<protein>
    <submittedName>
        <fullName evidence="6">Lipoprotein releasing system ATP-binding protein</fullName>
    </submittedName>
</protein>
<reference evidence="6 7" key="1">
    <citation type="journal article" date="2015" name="Genome Biol. Evol.">
        <title>Distinctive Genome Reduction Rates Revealed by Genomic Analyses of Two Coxiella-Like Endosymbionts in Ticks.</title>
        <authorList>
            <person name="Gottlieb Y."/>
            <person name="Lalzar I."/>
            <person name="Klasson L."/>
        </authorList>
    </citation>
    <scope>NUCLEOTIDE SEQUENCE [LARGE SCALE GENOMIC DNA]</scope>
    <source>
        <strain evidence="6 7">CRt</strain>
    </source>
</reference>
<evidence type="ECO:0000256" key="2">
    <source>
        <dbReference type="ARBA" id="ARBA00022448"/>
    </source>
</evidence>
<evidence type="ECO:0000259" key="5">
    <source>
        <dbReference type="PROSITE" id="PS50893"/>
    </source>
</evidence>
<evidence type="ECO:0000313" key="7">
    <source>
        <dbReference type="Proteomes" id="UP000063965"/>
    </source>
</evidence>
<dbReference type="EMBL" id="CP011126">
    <property type="protein sequence ID" value="AKQ33689.1"/>
    <property type="molecule type" value="Genomic_DNA"/>
</dbReference>
<dbReference type="PANTHER" id="PTHR24220">
    <property type="entry name" value="IMPORT ATP-BINDING PROTEIN"/>
    <property type="match status" value="1"/>
</dbReference>
<dbReference type="InterPro" id="IPR017871">
    <property type="entry name" value="ABC_transporter-like_CS"/>
</dbReference>
<accession>A0ABM5UUT8</accession>
<name>A0ABM5UUT8_9COXI</name>
<keyword evidence="2" id="KW-0813">Transport</keyword>
<proteinExistence type="inferred from homology"/>
<dbReference type="InterPro" id="IPR027417">
    <property type="entry name" value="P-loop_NTPase"/>
</dbReference>
<dbReference type="RefSeq" id="WP_048875312.1">
    <property type="nucleotide sequence ID" value="NZ_CP011126.1"/>
</dbReference>
<dbReference type="InterPro" id="IPR003439">
    <property type="entry name" value="ABC_transporter-like_ATP-bd"/>
</dbReference>
<dbReference type="Proteomes" id="UP000063965">
    <property type="component" value="Chromosome"/>
</dbReference>
<evidence type="ECO:0000256" key="3">
    <source>
        <dbReference type="ARBA" id="ARBA00022741"/>
    </source>
</evidence>
<feature type="domain" description="ABC transporter" evidence="5">
    <location>
        <begin position="8"/>
        <end position="230"/>
    </location>
</feature>
<dbReference type="CDD" id="cd03255">
    <property type="entry name" value="ABC_MJ0796_LolCDE_FtsE"/>
    <property type="match status" value="1"/>
</dbReference>
<dbReference type="Pfam" id="PF00005">
    <property type="entry name" value="ABC_tran"/>
    <property type="match status" value="1"/>
</dbReference>
<dbReference type="InterPro" id="IPR017911">
    <property type="entry name" value="MacB-like_ATP-bd"/>
</dbReference>
<keyword evidence="7" id="KW-1185">Reference proteome</keyword>